<dbReference type="Proteomes" id="UP000249661">
    <property type="component" value="Unassembled WGS sequence"/>
</dbReference>
<accession>A0ACD1GSN2</accession>
<keyword evidence="2" id="KW-1185">Reference proteome</keyword>
<protein>
    <submittedName>
        <fullName evidence="1">Uncharacterized protein</fullName>
    </submittedName>
</protein>
<proteinExistence type="predicted"/>
<gene>
    <name evidence="1" type="ORF">BO66DRAFT_246804</name>
</gene>
<name>A0ACD1GSN2_9EURO</name>
<sequence>MASYPRIQLPQVARYRLRMTETVDSEQISQGSMALTLLTEIERVWPGNSRSRAILERLLQDPGEFDGASRPTPLSIFDGLSWENFPGADMTDNFLRNEL</sequence>
<reference evidence="1" key="1">
    <citation type="submission" date="2018-02" db="EMBL/GenBank/DDBJ databases">
        <title>The genomes of Aspergillus section Nigri reveals drivers in fungal speciation.</title>
        <authorList>
            <consortium name="DOE Joint Genome Institute"/>
            <person name="Vesth T.C."/>
            <person name="Nybo J."/>
            <person name="Theobald S."/>
            <person name="Brandl J."/>
            <person name="Frisvad J.C."/>
            <person name="Nielsen K.F."/>
            <person name="Lyhne E.K."/>
            <person name="Kogle M.E."/>
            <person name="Kuo A."/>
            <person name="Riley R."/>
            <person name="Clum A."/>
            <person name="Nolan M."/>
            <person name="Lipzen A."/>
            <person name="Salamov A."/>
            <person name="Henrissat B."/>
            <person name="Wiebenga A."/>
            <person name="De vries R.P."/>
            <person name="Grigoriev I.V."/>
            <person name="Mortensen U.H."/>
            <person name="Andersen M.R."/>
            <person name="Baker S.E."/>
        </authorList>
    </citation>
    <scope>NUCLEOTIDE SEQUENCE</scope>
    <source>
        <strain evidence="1">CBS 121060</strain>
    </source>
</reference>
<evidence type="ECO:0000313" key="2">
    <source>
        <dbReference type="Proteomes" id="UP000249661"/>
    </source>
</evidence>
<evidence type="ECO:0000313" key="1">
    <source>
        <dbReference type="EMBL" id="RAH64137.1"/>
    </source>
</evidence>
<organism evidence="1 2">
    <name type="scientific">Aspergillus aculeatinus CBS 121060</name>
    <dbReference type="NCBI Taxonomy" id="1448322"/>
    <lineage>
        <taxon>Eukaryota</taxon>
        <taxon>Fungi</taxon>
        <taxon>Dikarya</taxon>
        <taxon>Ascomycota</taxon>
        <taxon>Pezizomycotina</taxon>
        <taxon>Eurotiomycetes</taxon>
        <taxon>Eurotiomycetidae</taxon>
        <taxon>Eurotiales</taxon>
        <taxon>Aspergillaceae</taxon>
        <taxon>Aspergillus</taxon>
        <taxon>Aspergillus subgen. Circumdati</taxon>
    </lineage>
</organism>
<dbReference type="EMBL" id="KZ825020">
    <property type="protein sequence ID" value="RAH64137.1"/>
    <property type="molecule type" value="Genomic_DNA"/>
</dbReference>